<dbReference type="Pfam" id="PF08519">
    <property type="entry name" value="RFC1"/>
    <property type="match status" value="1"/>
</dbReference>
<dbReference type="Pfam" id="PF00533">
    <property type="entry name" value="BRCT"/>
    <property type="match status" value="1"/>
</dbReference>
<gene>
    <name evidence="12" type="ORF">OsJ_34316</name>
</gene>
<feature type="compositionally biased region" description="Low complexity" evidence="10">
    <location>
        <begin position="907"/>
        <end position="918"/>
    </location>
</feature>
<dbReference type="FunFam" id="3.40.50.10190:FF:000001">
    <property type="entry name" value="Replication factor C subunit 1"/>
    <property type="match status" value="1"/>
</dbReference>
<keyword evidence="6 9" id="KW-0547">Nucleotide-binding</keyword>
<dbReference type="FunFam" id="3.40.50.300:FF:000773">
    <property type="entry name" value="Replication factor C subunit 1"/>
    <property type="match status" value="1"/>
</dbReference>
<dbReference type="InterPro" id="IPR036420">
    <property type="entry name" value="BRCT_dom_sf"/>
</dbReference>
<feature type="compositionally biased region" description="Polar residues" evidence="10">
    <location>
        <begin position="365"/>
        <end position="383"/>
    </location>
</feature>
<dbReference type="CDD" id="cd00009">
    <property type="entry name" value="AAA"/>
    <property type="match status" value="1"/>
</dbReference>
<dbReference type="GO" id="GO:0006281">
    <property type="term" value="P:DNA repair"/>
    <property type="evidence" value="ECO:0007669"/>
    <property type="project" value="InterPro"/>
</dbReference>
<dbReference type="GO" id="GO:0005663">
    <property type="term" value="C:DNA replication factor C complex"/>
    <property type="evidence" value="ECO:0007669"/>
    <property type="project" value="InterPro"/>
</dbReference>
<feature type="region of interest" description="Disordered" evidence="10">
    <location>
        <begin position="330"/>
        <end position="383"/>
    </location>
</feature>
<evidence type="ECO:0000256" key="9">
    <source>
        <dbReference type="PIRNR" id="PIRNR036578"/>
    </source>
</evidence>
<feature type="compositionally biased region" description="Acidic residues" evidence="10">
    <location>
        <begin position="853"/>
        <end position="866"/>
    </location>
</feature>
<dbReference type="PANTHER" id="PTHR23389">
    <property type="entry name" value="CHROMOSOME TRANSMISSION FIDELITY FACTOR 18"/>
    <property type="match status" value="1"/>
</dbReference>
<keyword evidence="5 9" id="KW-0235">DNA replication</keyword>
<evidence type="ECO:0000256" key="1">
    <source>
        <dbReference type="ARBA" id="ARBA00002386"/>
    </source>
</evidence>
<keyword evidence="7 9" id="KW-0067">ATP-binding</keyword>
<dbReference type="PANTHER" id="PTHR23389:SF6">
    <property type="entry name" value="REPLICATION FACTOR C SUBUNIT 1"/>
    <property type="match status" value="1"/>
</dbReference>
<feature type="compositionally biased region" description="Basic and acidic residues" evidence="10">
    <location>
        <begin position="232"/>
        <end position="246"/>
    </location>
</feature>
<dbReference type="SMART" id="SM00382">
    <property type="entry name" value="AAA"/>
    <property type="match status" value="1"/>
</dbReference>
<dbReference type="SUPFAM" id="SSF52540">
    <property type="entry name" value="P-loop containing nucleoside triphosphate hydrolases"/>
    <property type="match status" value="1"/>
</dbReference>
<dbReference type="InterPro" id="IPR008921">
    <property type="entry name" value="DNA_pol3_clamp-load_cplx_C"/>
</dbReference>
<dbReference type="PIRSF" id="PIRSF036578">
    <property type="entry name" value="RFC1"/>
    <property type="match status" value="1"/>
</dbReference>
<dbReference type="GO" id="GO:0003677">
    <property type="term" value="F:DNA binding"/>
    <property type="evidence" value="ECO:0007669"/>
    <property type="project" value="InterPro"/>
</dbReference>
<dbReference type="SUPFAM" id="SSF52113">
    <property type="entry name" value="BRCT domain"/>
    <property type="match status" value="1"/>
</dbReference>
<dbReference type="Gene3D" id="3.40.50.10190">
    <property type="entry name" value="BRCT domain"/>
    <property type="match status" value="1"/>
</dbReference>
<proteinExistence type="inferred from homology"/>
<name>B9GBA0_ORYSJ</name>
<dbReference type="GO" id="GO:0003689">
    <property type="term" value="F:DNA clamp loader activity"/>
    <property type="evidence" value="ECO:0007669"/>
    <property type="project" value="UniProtKB-UniRule"/>
</dbReference>
<dbReference type="PROSITE" id="PS50172">
    <property type="entry name" value="BRCT"/>
    <property type="match status" value="1"/>
</dbReference>
<reference evidence="12" key="1">
    <citation type="journal article" date="2005" name="PLoS Biol.">
        <title>The genomes of Oryza sativa: a history of duplications.</title>
        <authorList>
            <person name="Yu J."/>
            <person name="Wang J."/>
            <person name="Lin W."/>
            <person name="Li S."/>
            <person name="Li H."/>
            <person name="Zhou J."/>
            <person name="Ni P."/>
            <person name="Dong W."/>
            <person name="Hu S."/>
            <person name="Zeng C."/>
            <person name="Zhang J."/>
            <person name="Zhang Y."/>
            <person name="Li R."/>
            <person name="Xu Z."/>
            <person name="Li S."/>
            <person name="Li X."/>
            <person name="Zheng H."/>
            <person name="Cong L."/>
            <person name="Lin L."/>
            <person name="Yin J."/>
            <person name="Geng J."/>
            <person name="Li G."/>
            <person name="Shi J."/>
            <person name="Liu J."/>
            <person name="Lv H."/>
            <person name="Li J."/>
            <person name="Wang J."/>
            <person name="Deng Y."/>
            <person name="Ran L."/>
            <person name="Shi X."/>
            <person name="Wang X."/>
            <person name="Wu Q."/>
            <person name="Li C."/>
            <person name="Ren X."/>
            <person name="Wang J."/>
            <person name="Wang X."/>
            <person name="Li D."/>
            <person name="Liu D."/>
            <person name="Zhang X."/>
            <person name="Ji Z."/>
            <person name="Zhao W."/>
            <person name="Sun Y."/>
            <person name="Zhang Z."/>
            <person name="Bao J."/>
            <person name="Han Y."/>
            <person name="Dong L."/>
            <person name="Ji J."/>
            <person name="Chen P."/>
            <person name="Wu S."/>
            <person name="Liu J."/>
            <person name="Xiao Y."/>
            <person name="Bu D."/>
            <person name="Tan J."/>
            <person name="Yang L."/>
            <person name="Ye C."/>
            <person name="Zhang J."/>
            <person name="Xu J."/>
            <person name="Zhou Y."/>
            <person name="Yu Y."/>
            <person name="Zhang B."/>
            <person name="Zhuang S."/>
            <person name="Wei H."/>
            <person name="Liu B."/>
            <person name="Lei M."/>
            <person name="Yu H."/>
            <person name="Li Y."/>
            <person name="Xu H."/>
            <person name="Wei S."/>
            <person name="He X."/>
            <person name="Fang L."/>
            <person name="Zhang Z."/>
            <person name="Zhang Y."/>
            <person name="Huang X."/>
            <person name="Su Z."/>
            <person name="Tong W."/>
            <person name="Li J."/>
            <person name="Tong Z."/>
            <person name="Li S."/>
            <person name="Ye J."/>
            <person name="Wang L."/>
            <person name="Fang L."/>
            <person name="Lei T."/>
            <person name="Chen C."/>
            <person name="Chen H."/>
            <person name="Xu Z."/>
            <person name="Li H."/>
            <person name="Huang H."/>
            <person name="Zhang F."/>
            <person name="Xu H."/>
            <person name="Li N."/>
            <person name="Zhao C."/>
            <person name="Li S."/>
            <person name="Dong L."/>
            <person name="Huang Y."/>
            <person name="Li L."/>
            <person name="Xi Y."/>
            <person name="Qi Q."/>
            <person name="Li W."/>
            <person name="Zhang B."/>
            <person name="Hu W."/>
            <person name="Zhang Y."/>
            <person name="Tian X."/>
            <person name="Jiao Y."/>
            <person name="Liang X."/>
            <person name="Jin J."/>
            <person name="Gao L."/>
            <person name="Zheng W."/>
            <person name="Hao B."/>
            <person name="Liu S."/>
            <person name="Wang W."/>
            <person name="Yuan L."/>
            <person name="Cao M."/>
            <person name="McDermott J."/>
            <person name="Samudrala R."/>
            <person name="Wang J."/>
            <person name="Wong G.K."/>
            <person name="Yang H."/>
        </authorList>
    </citation>
    <scope>NUCLEOTIDE SEQUENCE [LARGE SCALE GENOMIC DNA]</scope>
</reference>
<evidence type="ECO:0000256" key="3">
    <source>
        <dbReference type="ARBA" id="ARBA00006116"/>
    </source>
</evidence>
<dbReference type="InterPro" id="IPR027417">
    <property type="entry name" value="P-loop_NTPase"/>
</dbReference>
<dbReference type="Proteomes" id="UP000007752">
    <property type="component" value="Chromosome 11"/>
</dbReference>
<accession>B9GBA0</accession>
<dbReference type="InterPro" id="IPR013725">
    <property type="entry name" value="DNA_replication_fac_RFC1_C"/>
</dbReference>
<dbReference type="GO" id="GO:0005634">
    <property type="term" value="C:nucleus"/>
    <property type="evidence" value="ECO:0007669"/>
    <property type="project" value="UniProtKB-SubCell"/>
</dbReference>
<evidence type="ECO:0000256" key="6">
    <source>
        <dbReference type="ARBA" id="ARBA00022741"/>
    </source>
</evidence>
<feature type="compositionally biased region" description="Gly residues" evidence="10">
    <location>
        <begin position="919"/>
        <end position="929"/>
    </location>
</feature>
<evidence type="ECO:0000256" key="10">
    <source>
        <dbReference type="SAM" id="MobiDB-lite"/>
    </source>
</evidence>
<dbReference type="InterPro" id="IPR003593">
    <property type="entry name" value="AAA+_ATPase"/>
</dbReference>
<dbReference type="InterPro" id="IPR003959">
    <property type="entry name" value="ATPase_AAA_core"/>
</dbReference>
<comment type="function">
    <text evidence="1">May be involved in DNA replication and thus regulate cell proliferation.</text>
</comment>
<protein>
    <recommendedName>
        <fullName evidence="4 9">Replication factor C subunit 1</fullName>
    </recommendedName>
</protein>
<reference evidence="12" key="2">
    <citation type="submission" date="2008-12" db="EMBL/GenBank/DDBJ databases">
        <title>Improved gene annotation of the rice (Oryza sativa) genomes.</title>
        <authorList>
            <person name="Wang J."/>
            <person name="Li R."/>
            <person name="Fan W."/>
            <person name="Huang Q."/>
            <person name="Zhang J."/>
            <person name="Zhou Y."/>
            <person name="Hu Y."/>
            <person name="Zi S."/>
            <person name="Li J."/>
            <person name="Ni P."/>
            <person name="Zheng H."/>
            <person name="Zhang Y."/>
            <person name="Zhao M."/>
            <person name="Hao Q."/>
            <person name="McDermott J."/>
            <person name="Samudrala R."/>
            <person name="Kristiansen K."/>
            <person name="Wong G.K.-S."/>
        </authorList>
    </citation>
    <scope>NUCLEOTIDE SEQUENCE</scope>
</reference>
<feature type="compositionally biased region" description="Basic residues" evidence="10">
    <location>
        <begin position="114"/>
        <end position="129"/>
    </location>
</feature>
<dbReference type="SUPFAM" id="SSF48019">
    <property type="entry name" value="post-AAA+ oligomerization domain-like"/>
    <property type="match status" value="1"/>
</dbReference>
<comment type="subcellular location">
    <subcellularLocation>
        <location evidence="2 9">Nucleus</location>
    </subcellularLocation>
</comment>
<feature type="domain" description="BRCT" evidence="11">
    <location>
        <begin position="248"/>
        <end position="329"/>
    </location>
</feature>
<feature type="region of interest" description="Disordered" evidence="10">
    <location>
        <begin position="1"/>
        <end position="250"/>
    </location>
</feature>
<evidence type="ECO:0000313" key="12">
    <source>
        <dbReference type="EMBL" id="EEE52306.1"/>
    </source>
</evidence>
<evidence type="ECO:0000256" key="8">
    <source>
        <dbReference type="ARBA" id="ARBA00023242"/>
    </source>
</evidence>
<dbReference type="EMBL" id="CM000148">
    <property type="protein sequence ID" value="EEE52306.1"/>
    <property type="molecule type" value="Genomic_DNA"/>
</dbReference>
<evidence type="ECO:0000259" key="11">
    <source>
        <dbReference type="PROSITE" id="PS50172"/>
    </source>
</evidence>
<evidence type="ECO:0000256" key="2">
    <source>
        <dbReference type="ARBA" id="ARBA00004123"/>
    </source>
</evidence>
<dbReference type="InterPro" id="IPR012178">
    <property type="entry name" value="RFC1"/>
</dbReference>
<evidence type="ECO:0000256" key="7">
    <source>
        <dbReference type="ARBA" id="ARBA00022840"/>
    </source>
</evidence>
<dbReference type="AlphaFoldDB" id="B9GBA0"/>
<feature type="compositionally biased region" description="Basic and acidic residues" evidence="10">
    <location>
        <begin position="81"/>
        <end position="101"/>
    </location>
</feature>
<feature type="compositionally biased region" description="Acidic residues" evidence="10">
    <location>
        <begin position="188"/>
        <end position="198"/>
    </location>
</feature>
<feature type="region of interest" description="Disordered" evidence="10">
    <location>
        <begin position="839"/>
        <end position="929"/>
    </location>
</feature>
<sequence>MKAQDKNGGAAKPAGTTALAKKPVLSIPEKPSAAPSMAACDQDCSARRKTSKYFASKTEKEEDTSAGKGTGRGLPKRKLQKVSDELEDDMKPLPAKEVHKEEEDDDDDDFVAPSKRKTPVKPPPSKKLKGASTAEAHGKTGLDDDNEDKMDEDAKTPSKASGSGRGRGRGRGRGGRGAGAAHGKTIGLDDDGEEDKMDEDAKTPSKAAGRGRGGASGGRGRGGGGRGFMNFGERKDPPHKGEKEVPEGAPDCLTGLTFVISGTLDSLEREEATDLIKRYGGRVTGSISKKTNYLLADEDVGGVKSNKAKELGVPFLTEDGLFDMIRKSKPAKATVAKHQSDKNSEKQQKSPMKSSPVKVERRDGNQITTGKNISPKSNKGSASIDNQKVNIVDRGSLQWTEKYRPKVPNDIVGNQSMVKQLHDWLRSWEDQFLHSGQKGKGKKQADSGAKKAVLLSGPPGIGKTTTAKVVSQMLGLQAIEVNASDSRGKADSKIEKGVGGSTSNSIKELISNATLNYSNNRLKRPKAVLVMDEVDGMSAGDRGGVADLIASIKMSKIPIICICNDRYSQKLKSLVNYCLLLNFRKPTKQQMGKRLMEIAKKEGLQAQECIRSAIEPAVSGSIICGFLDDFIICNARVGLYFSRYFKFIIDIDSTFRLFGFNGGRLRMDERIDLSMSDPDLVPLIIQGERNFNRFGGWLGKYSTTNKNIRLLEDAHSHILASQQANLDRESLRLDYLTLLLRQLTDPLKTMPKDEAVQKVVEFMDTYSLSQEDFDTIVELSKFKGHPNPMDGIQPAVKSALTKAYKQGSSSRVVRAADLVNIPGMKKPLKKRVAAILEPVGESLPEENGVASSEGDEEDSSDAENNDELVPGDTKPKLDLQSDKKKGIQVQLDLKSNGNGLNSKKMPAGRSKASGSAGKAAGGSGGKRKR</sequence>
<dbReference type="CDD" id="cd17752">
    <property type="entry name" value="BRCT_RFC1"/>
    <property type="match status" value="1"/>
</dbReference>
<keyword evidence="8 9" id="KW-0539">Nucleus</keyword>
<dbReference type="Gene3D" id="3.40.50.300">
    <property type="entry name" value="P-loop containing nucleotide triphosphate hydrolases"/>
    <property type="match status" value="1"/>
</dbReference>
<evidence type="ECO:0000256" key="5">
    <source>
        <dbReference type="ARBA" id="ARBA00022705"/>
    </source>
</evidence>
<dbReference type="SMART" id="SM00292">
    <property type="entry name" value="BRCT"/>
    <property type="match status" value="1"/>
</dbReference>
<feature type="compositionally biased region" description="Basic and acidic residues" evidence="10">
    <location>
        <begin position="338"/>
        <end position="348"/>
    </location>
</feature>
<evidence type="ECO:0000256" key="4">
    <source>
        <dbReference type="ARBA" id="ARBA00020401"/>
    </source>
</evidence>
<dbReference type="GO" id="GO:0006260">
    <property type="term" value="P:DNA replication"/>
    <property type="evidence" value="ECO:0007669"/>
    <property type="project" value="UniProtKB-KW"/>
</dbReference>
<dbReference type="GO" id="GO:0005524">
    <property type="term" value="F:ATP binding"/>
    <property type="evidence" value="ECO:0007669"/>
    <property type="project" value="UniProtKB-UniRule"/>
</dbReference>
<feature type="compositionally biased region" description="Basic and acidic residues" evidence="10">
    <location>
        <begin position="873"/>
        <end position="885"/>
    </location>
</feature>
<organism evidence="12">
    <name type="scientific">Oryza sativa subsp. japonica</name>
    <name type="common">Rice</name>
    <dbReference type="NCBI Taxonomy" id="39947"/>
    <lineage>
        <taxon>Eukaryota</taxon>
        <taxon>Viridiplantae</taxon>
        <taxon>Streptophyta</taxon>
        <taxon>Embryophyta</taxon>
        <taxon>Tracheophyta</taxon>
        <taxon>Spermatophyta</taxon>
        <taxon>Magnoliopsida</taxon>
        <taxon>Liliopsida</taxon>
        <taxon>Poales</taxon>
        <taxon>Poaceae</taxon>
        <taxon>BOP clade</taxon>
        <taxon>Oryzoideae</taxon>
        <taxon>Oryzeae</taxon>
        <taxon>Oryzinae</taxon>
        <taxon>Oryza</taxon>
        <taxon>Oryza sativa</taxon>
    </lineage>
</organism>
<feature type="compositionally biased region" description="Gly residues" evidence="10">
    <location>
        <begin position="210"/>
        <end position="227"/>
    </location>
</feature>
<comment type="similarity">
    <text evidence="3 9">Belongs to the activator 1 large subunit family.</text>
</comment>
<dbReference type="GO" id="GO:0016887">
    <property type="term" value="F:ATP hydrolysis activity"/>
    <property type="evidence" value="ECO:0007669"/>
    <property type="project" value="InterPro"/>
</dbReference>
<dbReference type="InterPro" id="IPR001357">
    <property type="entry name" value="BRCT_dom"/>
</dbReference>
<dbReference type="Pfam" id="PF00004">
    <property type="entry name" value="AAA"/>
    <property type="match status" value="1"/>
</dbReference>